<dbReference type="InterPro" id="IPR036890">
    <property type="entry name" value="HATPase_C_sf"/>
</dbReference>
<dbReference type="PANTHER" id="PTHR15600:SF42">
    <property type="entry name" value="SACSIN"/>
    <property type="match status" value="1"/>
</dbReference>
<proteinExistence type="predicted"/>
<dbReference type="PROSITE" id="PS50030">
    <property type="entry name" value="UBA"/>
    <property type="match status" value="1"/>
</dbReference>
<dbReference type="Pfam" id="PF25794">
    <property type="entry name" value="SACS"/>
    <property type="match status" value="1"/>
</dbReference>
<dbReference type="Pfam" id="PF22562">
    <property type="entry name" value="UBA_7"/>
    <property type="match status" value="1"/>
</dbReference>
<dbReference type="Gene3D" id="1.10.8.10">
    <property type="entry name" value="DNA helicase RuvA subunit, C-terminal domain"/>
    <property type="match status" value="1"/>
</dbReference>
<reference evidence="2" key="1">
    <citation type="submission" date="2022-12" db="EMBL/GenBank/DDBJ databases">
        <authorList>
            <person name="Webb A."/>
        </authorList>
    </citation>
    <scope>NUCLEOTIDE SEQUENCE</scope>
    <source>
        <strain evidence="2">Pd1</strain>
    </source>
</reference>
<evidence type="ECO:0000313" key="2">
    <source>
        <dbReference type="EMBL" id="CAI5741174.1"/>
    </source>
</evidence>
<dbReference type="SUPFAM" id="SSF55874">
    <property type="entry name" value="ATPase domain of HSP90 chaperone/DNA topoisomerase II/histidine kinase"/>
    <property type="match status" value="1"/>
</dbReference>
<dbReference type="InterPro" id="IPR015940">
    <property type="entry name" value="UBA"/>
</dbReference>
<evidence type="ECO:0000259" key="1">
    <source>
        <dbReference type="PROSITE" id="PS50030"/>
    </source>
</evidence>
<organism evidence="2 3">
    <name type="scientific">Peronospora destructor</name>
    <dbReference type="NCBI Taxonomy" id="86335"/>
    <lineage>
        <taxon>Eukaryota</taxon>
        <taxon>Sar</taxon>
        <taxon>Stramenopiles</taxon>
        <taxon>Oomycota</taxon>
        <taxon>Peronosporomycetes</taxon>
        <taxon>Peronosporales</taxon>
        <taxon>Peronosporaceae</taxon>
        <taxon>Peronospora</taxon>
    </lineage>
</organism>
<dbReference type="NCBIfam" id="NF047352">
    <property type="entry name" value="P_loop_sacsin"/>
    <property type="match status" value="1"/>
</dbReference>
<gene>
    <name evidence="2" type="ORF">PDE001_LOCUS7720</name>
</gene>
<dbReference type="InterPro" id="IPR052972">
    <property type="entry name" value="Sacsin_chaperone_reg"/>
</dbReference>
<dbReference type="SUPFAM" id="SSF46934">
    <property type="entry name" value="UBA-like"/>
    <property type="match status" value="1"/>
</dbReference>
<keyword evidence="3" id="KW-1185">Reference proteome</keyword>
<feature type="domain" description="UBA" evidence="1">
    <location>
        <begin position="109"/>
        <end position="150"/>
    </location>
</feature>
<dbReference type="InterPro" id="IPR058210">
    <property type="entry name" value="SACS/Nov_dom"/>
</dbReference>
<protein>
    <recommendedName>
        <fullName evidence="1">UBA domain-containing protein</fullName>
    </recommendedName>
</protein>
<sequence length="1464" mass="164578">MVVRSSCPNSKQLEQLMIDDGFPIVRNLAEDLERVLVKTTTIPSYVEPQTVRKAYKTKHSVHGCNREATKCLLSFMLSDLETTTLDVLVGVKFLPVADGTLRTFESRPKFDPSELAYLRSMGFSRLHSIYALTVAGNDGVETALNWLLRNPNPSIVCGEGPSTLLLIPSREELAILDKARGHLVNIDAIHQSGLNLLSSDVAGELLNVQKLDYLGFEDMLAVVLPTTWVGKQSVPWTGTSDGHTPNEEWFRQLWNYIGKSKHLSTFKEKWPIVPTSSDTLAQLSLSAGVLSAELIPDGCLRCLQKLQVRLLLPNLFTSFQPNPDVWQYIHQPTAVGVLSCIEVIVGVGESLAMSTRMNELFEHTTRSDREHLLRFLLSSVIEDVGSDLKHICCNLPIFPGFRDVSRVERLRRSMVAEIKARCHEPLLCVGVAPKFFDDNFVFVSEGDTLLLSFLAHLGVRRISRVEFFAKCLIPRFNRIEPKVCVNFVYELLVELSTLLSQDSDGILLNIIETASIFPTMTGDMKSINDLYDPEIDEFIEIMDESFFPALELQDPQPLSGLRSIGLQRALSRRSVLSLAVSLEQDQMKISAASPELQQNKELDEMCEKLRARSINFFQYVDTRMSQLITPTPPQRQAQTQTTKRKKNKGIRFLRNFLGDDRSWALDGVNDGSLPTAEALEEQAMERAEIEDFKAKLAIIVWIPVCEEKPHPTVPWYKYGERIIVASPQQSRPVKHLWLCSSQFHIIKCSVRSKVLRSVLGWEKRLPIDTIAVQLKEISLTFEKRRSRGERDLNSKSVIGGDTHVVWSAVYNIYQLLSNFFETEEGDRRNQVLRILSGNGKYVWVGDCFVSASHVATVAVVNAEPYMYTIPNELLHFRPFLRAIGVRERFALADYVHVLGAMHKECLAGSSTGDDDVKVDHLSGDKLTMAIGLIQLISDTLPHHSDYELFAPNRNGALEFAAYLTFDDAPWLNKRDYETFLGQLLSESGHEAMSFGGEGDVEVFGQTEALTKRIAHILEQYPDGPNIISELIQNADDAGAARVCVLYNSCSYGTSSLLSPAMAKWQGPSLFCYNDAEFSDGDFINLARIGQASKLQRAATTGQFGLGFNSVYHFTDLPSIVSAKSIVMFDPHATHLPGISAANPGIKIRFANTNIVKQFPDQFAPYKDVFGCDLEHHYRGTLFRFPLRNIALAECSEIKRRGYSHHEIVELFKSFQGLIVDLMLFLRNVRKVEVYFQPEINQPPILLYGAEVPEGDRGESWRKINRFMRNDGLPRNISGMTELSAKREFYARLRSTPTDKLPSVTQVLHIRRRKQKDLEKSFHRFGGESGYPGTQTLEADKEYLMDETIEKYLVCNQIGGGKAREMACAAENESLKLIPWVGIAARIDGMPIDGRAFCFLPLPVRVGLPVHINGYFELSSNRRDIWIGDDMSGDGKLRSEWNASLLVDAVAPAYLSFLLEANSYV</sequence>
<dbReference type="Proteomes" id="UP001162029">
    <property type="component" value="Unassembled WGS sequence"/>
</dbReference>
<dbReference type="PANTHER" id="PTHR15600">
    <property type="entry name" value="SACSIN"/>
    <property type="match status" value="1"/>
</dbReference>
<name>A0AAV0V2X5_9STRA</name>
<dbReference type="EMBL" id="CANTFM010001565">
    <property type="protein sequence ID" value="CAI5741174.1"/>
    <property type="molecule type" value="Genomic_DNA"/>
</dbReference>
<evidence type="ECO:0000313" key="3">
    <source>
        <dbReference type="Proteomes" id="UP001162029"/>
    </source>
</evidence>
<accession>A0AAV0V2X5</accession>
<dbReference type="InterPro" id="IPR009060">
    <property type="entry name" value="UBA-like_sf"/>
</dbReference>
<dbReference type="SMART" id="SM00165">
    <property type="entry name" value="UBA"/>
    <property type="match status" value="1"/>
</dbReference>
<comment type="caution">
    <text evidence="2">The sequence shown here is derived from an EMBL/GenBank/DDBJ whole genome shotgun (WGS) entry which is preliminary data.</text>
</comment>
<dbReference type="GO" id="GO:0030544">
    <property type="term" value="F:Hsp70 protein binding"/>
    <property type="evidence" value="ECO:0007669"/>
    <property type="project" value="TreeGrafter"/>
</dbReference>